<dbReference type="SUPFAM" id="SSF57535">
    <property type="entry name" value="Complement control module/SCR domain"/>
    <property type="match status" value="1"/>
</dbReference>
<dbReference type="InterPro" id="IPR000742">
    <property type="entry name" value="EGF"/>
</dbReference>
<evidence type="ECO:0000256" key="3">
    <source>
        <dbReference type="ARBA" id="ARBA00022737"/>
    </source>
</evidence>
<feature type="disulfide bond" evidence="6">
    <location>
        <begin position="343"/>
        <end position="352"/>
    </location>
</feature>
<dbReference type="InterPro" id="IPR035976">
    <property type="entry name" value="Sushi/SCR/CCP_sf"/>
</dbReference>
<dbReference type="InterPro" id="IPR000436">
    <property type="entry name" value="Sushi_SCR_CCP_dom"/>
</dbReference>
<dbReference type="CDD" id="cd00033">
    <property type="entry name" value="CCP"/>
    <property type="match status" value="1"/>
</dbReference>
<feature type="disulfide bond" evidence="6">
    <location>
        <begin position="305"/>
        <end position="314"/>
    </location>
</feature>
<feature type="disulfide bond" evidence="6">
    <location>
        <begin position="229"/>
        <end position="238"/>
    </location>
</feature>
<dbReference type="OrthoDB" id="283575at2759"/>
<evidence type="ECO:0000259" key="9">
    <source>
        <dbReference type="PROSITE" id="PS50026"/>
    </source>
</evidence>
<evidence type="ECO:0000259" key="10">
    <source>
        <dbReference type="PROSITE" id="PS50923"/>
    </source>
</evidence>
<feature type="domain" description="EGF-like" evidence="9">
    <location>
        <begin position="241"/>
        <end position="277"/>
    </location>
</feature>
<evidence type="ECO:0000256" key="5">
    <source>
        <dbReference type="ARBA" id="ARBA00023180"/>
    </source>
</evidence>
<dbReference type="PROSITE" id="PS01186">
    <property type="entry name" value="EGF_2"/>
    <property type="match status" value="4"/>
</dbReference>
<sequence>MFTDKVLTVLAVVAQIFIFSTDTDASCALPQELQNKDWEYTYTEVSTGNQMTKTLSFGTSTIPKPGISLNAEGTYLDTWTCISDLSITDTESVVVLKSDSSYKQFLNPNDQWLYLCMRFTKVTDDLFYFYLMSDIDTFVVPKERVFNPVSQPNENGDVCSTFCSYTDPKPMIRTLRKQGTTDLLPNDAALCEPCGDSCKQDVDNCDPNPCLHGGLCSLSDVNPSYTCSCAAGYEGPNCETNIDDCTPNPCLNGGQCSDDIASYTCSCAAGYKGNNCDQNIDDCTPNPCLNGGQCSDDIASYTCSCAAGFKGNNCDQNIDDCTPNPCLNGGQCSDDIASYTCSCAAGFKGNNCDQIVCTVPGMVQFATGPTDKSFNNMETITYSCITGYEVQSGNLERSCQADGTWSGHPPVCKMTVDYFCATLLEMLENKTSSKKGWNENSEGSFEKETRGKSKGKYWNRIKGRRCGYYKELEALIIETCLLS</sequence>
<accession>A0A6J8DLI8</accession>
<dbReference type="InterPro" id="IPR001881">
    <property type="entry name" value="EGF-like_Ca-bd_dom"/>
</dbReference>
<keyword evidence="1 6" id="KW-0245">EGF-like domain</keyword>
<keyword evidence="5" id="KW-0325">Glycoprotein</keyword>
<dbReference type="AlphaFoldDB" id="A0A6J8DLI8"/>
<dbReference type="CDD" id="cd00054">
    <property type="entry name" value="EGF_CA"/>
    <property type="match status" value="4"/>
</dbReference>
<dbReference type="Pfam" id="PF00084">
    <property type="entry name" value="Sushi"/>
    <property type="match status" value="1"/>
</dbReference>
<evidence type="ECO:0000256" key="6">
    <source>
        <dbReference type="PROSITE-ProRule" id="PRU00076"/>
    </source>
</evidence>
<keyword evidence="7" id="KW-0768">Sushi</keyword>
<dbReference type="Gene3D" id="2.10.25.10">
    <property type="entry name" value="Laminin"/>
    <property type="match status" value="4"/>
</dbReference>
<organism evidence="11 12">
    <name type="scientific">Mytilus coruscus</name>
    <name type="common">Sea mussel</name>
    <dbReference type="NCBI Taxonomy" id="42192"/>
    <lineage>
        <taxon>Eukaryota</taxon>
        <taxon>Metazoa</taxon>
        <taxon>Spiralia</taxon>
        <taxon>Lophotrochozoa</taxon>
        <taxon>Mollusca</taxon>
        <taxon>Bivalvia</taxon>
        <taxon>Autobranchia</taxon>
        <taxon>Pteriomorphia</taxon>
        <taxon>Mytilida</taxon>
        <taxon>Mytiloidea</taxon>
        <taxon>Mytilidae</taxon>
        <taxon>Mytilinae</taxon>
        <taxon>Mytilus</taxon>
    </lineage>
</organism>
<keyword evidence="2 8" id="KW-0732">Signal</keyword>
<dbReference type="InterPro" id="IPR018097">
    <property type="entry name" value="EGF_Ca-bd_CS"/>
</dbReference>
<feature type="domain" description="EGF-like" evidence="9">
    <location>
        <begin position="201"/>
        <end position="239"/>
    </location>
</feature>
<dbReference type="GO" id="GO:0007219">
    <property type="term" value="P:Notch signaling pathway"/>
    <property type="evidence" value="ECO:0007669"/>
    <property type="project" value="TreeGrafter"/>
</dbReference>
<dbReference type="SMART" id="SM00032">
    <property type="entry name" value="CCP"/>
    <property type="match status" value="1"/>
</dbReference>
<dbReference type="FunFam" id="2.10.25.10:FF:000321">
    <property type="entry name" value="Protein delta homolog 1"/>
    <property type="match status" value="3"/>
</dbReference>
<evidence type="ECO:0000313" key="11">
    <source>
        <dbReference type="EMBL" id="CAC5408969.1"/>
    </source>
</evidence>
<dbReference type="SMART" id="SM00179">
    <property type="entry name" value="EGF_CA"/>
    <property type="match status" value="4"/>
</dbReference>
<dbReference type="EMBL" id="CACVKT020007616">
    <property type="protein sequence ID" value="CAC5408969.1"/>
    <property type="molecule type" value="Genomic_DNA"/>
</dbReference>
<name>A0A6J8DLI8_MYTCO</name>
<feature type="chain" id="PRO_5026777941" evidence="8">
    <location>
        <begin position="26"/>
        <end position="483"/>
    </location>
</feature>
<dbReference type="PRINTS" id="PR00010">
    <property type="entry name" value="EGFBLOOD"/>
</dbReference>
<dbReference type="GO" id="GO:0005509">
    <property type="term" value="F:calcium ion binding"/>
    <property type="evidence" value="ECO:0007669"/>
    <property type="project" value="InterPro"/>
</dbReference>
<feature type="signal peptide" evidence="8">
    <location>
        <begin position="1"/>
        <end position="25"/>
    </location>
</feature>
<dbReference type="PANTHER" id="PTHR12916:SF9">
    <property type="entry name" value="NEUROGENIC LOCUS NOTCH HOMOLOG PROTEIN 1-RELATED"/>
    <property type="match status" value="1"/>
</dbReference>
<dbReference type="GO" id="GO:0005112">
    <property type="term" value="F:Notch binding"/>
    <property type="evidence" value="ECO:0007669"/>
    <property type="project" value="TreeGrafter"/>
</dbReference>
<dbReference type="Gene3D" id="2.10.70.10">
    <property type="entry name" value="Complement Module, domain 1"/>
    <property type="match status" value="1"/>
</dbReference>
<dbReference type="PROSITE" id="PS01187">
    <property type="entry name" value="EGF_CA"/>
    <property type="match status" value="2"/>
</dbReference>
<gene>
    <name evidence="11" type="ORF">MCOR_42308</name>
</gene>
<dbReference type="PROSITE" id="PS50026">
    <property type="entry name" value="EGF_3"/>
    <property type="match status" value="4"/>
</dbReference>
<evidence type="ECO:0000256" key="7">
    <source>
        <dbReference type="PROSITE-ProRule" id="PRU00302"/>
    </source>
</evidence>
<dbReference type="Proteomes" id="UP000507470">
    <property type="component" value="Unassembled WGS sequence"/>
</dbReference>
<proteinExistence type="predicted"/>
<dbReference type="SMART" id="SM00181">
    <property type="entry name" value="EGF"/>
    <property type="match status" value="4"/>
</dbReference>
<feature type="disulfide bond" evidence="6">
    <location>
        <begin position="210"/>
        <end position="227"/>
    </location>
</feature>
<dbReference type="PANTHER" id="PTHR12916">
    <property type="entry name" value="CYTOCHROME C OXIDASE POLYPEPTIDE VIC-2"/>
    <property type="match status" value="1"/>
</dbReference>
<reference evidence="11 12" key="1">
    <citation type="submission" date="2020-06" db="EMBL/GenBank/DDBJ databases">
        <authorList>
            <person name="Li R."/>
            <person name="Bekaert M."/>
        </authorList>
    </citation>
    <scope>NUCLEOTIDE SEQUENCE [LARGE SCALE GENOMIC DNA]</scope>
    <source>
        <strain evidence="12">wild</strain>
    </source>
</reference>
<dbReference type="FunFam" id="2.10.25.10:FF:000054">
    <property type="entry name" value="Slit guidance ligand 2"/>
    <property type="match status" value="1"/>
</dbReference>
<dbReference type="PROSITE" id="PS50923">
    <property type="entry name" value="SUSHI"/>
    <property type="match status" value="1"/>
</dbReference>
<protein>
    <submittedName>
        <fullName evidence="11">Uncharacterized protein</fullName>
    </submittedName>
</protein>
<evidence type="ECO:0000256" key="8">
    <source>
        <dbReference type="SAM" id="SignalP"/>
    </source>
</evidence>
<evidence type="ECO:0000256" key="1">
    <source>
        <dbReference type="ARBA" id="ARBA00022536"/>
    </source>
</evidence>
<feature type="domain" description="EGF-like" evidence="9">
    <location>
        <begin position="279"/>
        <end position="315"/>
    </location>
</feature>
<comment type="caution">
    <text evidence="6">Lacks conserved residue(s) required for the propagation of feature annotation.</text>
</comment>
<keyword evidence="3" id="KW-0677">Repeat</keyword>
<dbReference type="Pfam" id="PF00008">
    <property type="entry name" value="EGF"/>
    <property type="match status" value="4"/>
</dbReference>
<evidence type="ECO:0000313" key="12">
    <source>
        <dbReference type="Proteomes" id="UP000507470"/>
    </source>
</evidence>
<keyword evidence="12" id="KW-1185">Reference proteome</keyword>
<evidence type="ECO:0000256" key="4">
    <source>
        <dbReference type="ARBA" id="ARBA00023157"/>
    </source>
</evidence>
<keyword evidence="4 6" id="KW-1015">Disulfide bond</keyword>
<feature type="disulfide bond" evidence="6">
    <location>
        <begin position="267"/>
        <end position="276"/>
    </location>
</feature>
<feature type="domain" description="EGF-like" evidence="9">
    <location>
        <begin position="317"/>
        <end position="353"/>
    </location>
</feature>
<evidence type="ECO:0000256" key="2">
    <source>
        <dbReference type="ARBA" id="ARBA00022729"/>
    </source>
</evidence>
<feature type="domain" description="Sushi" evidence="10">
    <location>
        <begin position="355"/>
        <end position="414"/>
    </location>
</feature>
<dbReference type="PROSITE" id="PS00010">
    <property type="entry name" value="ASX_HYDROXYL"/>
    <property type="match status" value="3"/>
</dbReference>
<dbReference type="PROSITE" id="PS00022">
    <property type="entry name" value="EGF_1"/>
    <property type="match status" value="4"/>
</dbReference>
<dbReference type="InterPro" id="IPR000152">
    <property type="entry name" value="EGF-type_Asp/Asn_hydroxyl_site"/>
</dbReference>
<dbReference type="SUPFAM" id="SSF57196">
    <property type="entry name" value="EGF/Laminin"/>
    <property type="match status" value="4"/>
</dbReference>